<keyword evidence="2" id="KW-0012">Acyltransferase</keyword>
<dbReference type="OrthoDB" id="9784832at2"/>
<dbReference type="InterPro" id="IPR011004">
    <property type="entry name" value="Trimer_LpxA-like_sf"/>
</dbReference>
<proteinExistence type="predicted"/>
<reference evidence="3 4" key="1">
    <citation type="submission" date="2019-03" db="EMBL/GenBank/DDBJ databases">
        <title>Genomic Encyclopedia of Archaeal and Bacterial Type Strains, Phase II (KMG-II): from individual species to whole genera.</title>
        <authorList>
            <person name="Goeker M."/>
        </authorList>
    </citation>
    <scope>NUCLEOTIDE SEQUENCE [LARGE SCALE GENOMIC DNA]</scope>
    <source>
        <strain evidence="3 4">DSM 22554</strain>
    </source>
</reference>
<dbReference type="InterPro" id="IPR023917">
    <property type="entry name" value="Bifunctiontional_GlmU_bac-type"/>
</dbReference>
<evidence type="ECO:0000313" key="3">
    <source>
        <dbReference type="EMBL" id="TCK85238.1"/>
    </source>
</evidence>
<evidence type="ECO:0000256" key="1">
    <source>
        <dbReference type="ARBA" id="ARBA00022679"/>
    </source>
</evidence>
<sequence length="403" mass="45539">MQIILYDNDLWRVKLFPLALTRPVSNLRVGILTIDEKWSKYFNVPVSFVTEDYLAEKYPLSNVSDNTVLIIRGNILPDEHLCESLRSLKAGEALVSQDEIIAFKTDVADAGTVSSFHIKDLDKKSIKLVHYQESIDRIDYPEDIFKNNGEEIKKDFELLTKGRVSAPLSTTNQVFGDYPIFLEEGVNAEFATFNTSRGPVYLGKSSQVWEGSHIRGPFALGEESTIKMGARIYSNVTIGPYCTVGGELNTSVIWGNSNKGHDGYMGNSVVGEWCNWGADTNNSNMKNNFKDVRLYDYEKKNYRETGLQFCGVIMGDYVRCAINTAFNTGTVVGVSVSIFDVGVPPTFIPDFSWGSKGSFTCYEIEKMFQTSELLFQRRSCKFDEIEKKLLKSVFDLTKNYRNY</sequence>
<dbReference type="EMBL" id="SMGO01000001">
    <property type="protein sequence ID" value="TCK85238.1"/>
    <property type="molecule type" value="Genomic_DNA"/>
</dbReference>
<accession>A0A4R1M048</accession>
<keyword evidence="1 3" id="KW-0808">Transferase</keyword>
<dbReference type="SUPFAM" id="SSF51161">
    <property type="entry name" value="Trimeric LpxA-like enzymes"/>
    <property type="match status" value="1"/>
</dbReference>
<keyword evidence="4" id="KW-1185">Reference proteome</keyword>
<comment type="caution">
    <text evidence="3">The sequence shown here is derived from an EMBL/GenBank/DDBJ whole genome shotgun (WGS) entry which is preliminary data.</text>
</comment>
<dbReference type="RefSeq" id="WP_132221280.1">
    <property type="nucleotide sequence ID" value="NZ_SMGO01000001.1"/>
</dbReference>
<dbReference type="AlphaFoldDB" id="A0A4R1M048"/>
<evidence type="ECO:0000256" key="2">
    <source>
        <dbReference type="ARBA" id="ARBA00023315"/>
    </source>
</evidence>
<dbReference type="PANTHER" id="PTHR43584">
    <property type="entry name" value="NUCLEOTIDYL TRANSFERASE"/>
    <property type="match status" value="1"/>
</dbReference>
<protein>
    <submittedName>
        <fullName evidence="3">UDP-N-acetylglucosamine diphosphorylase/glucosamine-1-phosphate N-acetyltransferase</fullName>
    </submittedName>
</protein>
<dbReference type="InterPro" id="IPR050065">
    <property type="entry name" value="GlmU-like"/>
</dbReference>
<dbReference type="GO" id="GO:0016779">
    <property type="term" value="F:nucleotidyltransferase activity"/>
    <property type="evidence" value="ECO:0007669"/>
    <property type="project" value="UniProtKB-ARBA"/>
</dbReference>
<name>A0A4R1M048_9SPHI</name>
<dbReference type="Pfam" id="PF13562">
    <property type="entry name" value="NTP_transf_4"/>
    <property type="match status" value="1"/>
</dbReference>
<dbReference type="GO" id="GO:0016746">
    <property type="term" value="F:acyltransferase activity"/>
    <property type="evidence" value="ECO:0007669"/>
    <property type="project" value="UniProtKB-KW"/>
</dbReference>
<gene>
    <name evidence="3" type="ORF">C8N28_0539</name>
</gene>
<dbReference type="Proteomes" id="UP000294616">
    <property type="component" value="Unassembled WGS sequence"/>
</dbReference>
<dbReference type="Gene3D" id="2.160.10.10">
    <property type="entry name" value="Hexapeptide repeat proteins"/>
    <property type="match status" value="1"/>
</dbReference>
<organism evidence="3 4">
    <name type="scientific">Albibacterium bauzanense</name>
    <dbReference type="NCBI Taxonomy" id="653929"/>
    <lineage>
        <taxon>Bacteria</taxon>
        <taxon>Pseudomonadati</taxon>
        <taxon>Bacteroidota</taxon>
        <taxon>Sphingobacteriia</taxon>
        <taxon>Sphingobacteriales</taxon>
        <taxon>Sphingobacteriaceae</taxon>
        <taxon>Albibacterium</taxon>
    </lineage>
</organism>
<dbReference type="NCBIfam" id="TIGR03991">
    <property type="entry name" value="alt_bact_glmU"/>
    <property type="match status" value="1"/>
</dbReference>
<evidence type="ECO:0000313" key="4">
    <source>
        <dbReference type="Proteomes" id="UP000294616"/>
    </source>
</evidence>